<comment type="caution">
    <text evidence="3">The sequence shown here is derived from an EMBL/GenBank/DDBJ whole genome shotgun (WGS) entry which is preliminary data.</text>
</comment>
<evidence type="ECO:0000259" key="2">
    <source>
        <dbReference type="Pfam" id="PF00144"/>
    </source>
</evidence>
<name>A0A2S7K2I4_9PROT</name>
<dbReference type="PANTHER" id="PTHR43283:SF18">
    <property type="match status" value="1"/>
</dbReference>
<accession>A0A2S7K2I4</accession>
<keyword evidence="1" id="KW-0732">Signal</keyword>
<organism evidence="3 4">
    <name type="scientific">Hyphococcus luteus</name>
    <dbReference type="NCBI Taxonomy" id="2058213"/>
    <lineage>
        <taxon>Bacteria</taxon>
        <taxon>Pseudomonadati</taxon>
        <taxon>Pseudomonadota</taxon>
        <taxon>Alphaproteobacteria</taxon>
        <taxon>Parvularculales</taxon>
        <taxon>Parvularculaceae</taxon>
        <taxon>Hyphococcus</taxon>
    </lineage>
</organism>
<reference evidence="3 4" key="1">
    <citation type="submission" date="2017-12" db="EMBL/GenBank/DDBJ databases">
        <authorList>
            <person name="Hurst M.R.H."/>
        </authorList>
    </citation>
    <scope>NUCLEOTIDE SEQUENCE [LARGE SCALE GENOMIC DNA]</scope>
    <source>
        <strain evidence="3 4">SY-3-19</strain>
    </source>
</reference>
<proteinExistence type="predicted"/>
<dbReference type="PANTHER" id="PTHR43283">
    <property type="entry name" value="BETA-LACTAMASE-RELATED"/>
    <property type="match status" value="1"/>
</dbReference>
<dbReference type="InterPro" id="IPR012338">
    <property type="entry name" value="Beta-lactam/transpept-like"/>
</dbReference>
<protein>
    <recommendedName>
        <fullName evidence="2">Beta-lactamase-related domain-containing protein</fullName>
    </recommendedName>
</protein>
<dbReference type="AlphaFoldDB" id="A0A2S7K2I4"/>
<dbReference type="Proteomes" id="UP000239504">
    <property type="component" value="Unassembled WGS sequence"/>
</dbReference>
<sequence>MIAPVFRALLALSLMAAAGCSQTENAKENPAPDIAGLMDAANIPGLAVATITDCALKDVSYYGVADVETGEPVGPDTIFEAASLTKTLFTVIVNQLADEGVIDLDKPLADDFDYPRVTDKDAYAKLTPRIILEHRSGFPNWASDPLDKETWGSIEFKNPPDTKFGYSGEAYMLLQAYVESRTGESLDRLFEDRLGDVMAHSMLSAPIKPGMTPAFGHDENGGKEAGRAMKPAPRAGAAYSALTNAQDYAQFLAYVCNGAGMDIGARGDMLRPQSPTDDPEIVWALGWGVQSRDDGVVYFHWGDNKQFKAFAAFNPATRDGVVYFANAYNGLKLIEPIAEPVVGDVTPIADWLDYGRVD</sequence>
<dbReference type="PROSITE" id="PS51257">
    <property type="entry name" value="PROKAR_LIPOPROTEIN"/>
    <property type="match status" value="1"/>
</dbReference>
<dbReference type="SUPFAM" id="SSF56601">
    <property type="entry name" value="beta-lactamase/transpeptidase-like"/>
    <property type="match status" value="1"/>
</dbReference>
<evidence type="ECO:0000313" key="3">
    <source>
        <dbReference type="EMBL" id="PQA86706.1"/>
    </source>
</evidence>
<gene>
    <name evidence="3" type="ORF">CW354_14535</name>
</gene>
<dbReference type="InterPro" id="IPR001466">
    <property type="entry name" value="Beta-lactam-related"/>
</dbReference>
<evidence type="ECO:0000256" key="1">
    <source>
        <dbReference type="SAM" id="SignalP"/>
    </source>
</evidence>
<dbReference type="Gene3D" id="3.40.710.10">
    <property type="entry name" value="DD-peptidase/beta-lactamase superfamily"/>
    <property type="match status" value="1"/>
</dbReference>
<dbReference type="EMBL" id="PJCH01000011">
    <property type="protein sequence ID" value="PQA86706.1"/>
    <property type="molecule type" value="Genomic_DNA"/>
</dbReference>
<feature type="domain" description="Beta-lactamase-related" evidence="2">
    <location>
        <begin position="34"/>
        <end position="328"/>
    </location>
</feature>
<evidence type="ECO:0000313" key="4">
    <source>
        <dbReference type="Proteomes" id="UP000239504"/>
    </source>
</evidence>
<dbReference type="OrthoDB" id="119951at2"/>
<keyword evidence="4" id="KW-1185">Reference proteome</keyword>
<dbReference type="RefSeq" id="WP_104830824.1">
    <property type="nucleotide sequence ID" value="NZ_PJCH01000011.1"/>
</dbReference>
<dbReference type="InterPro" id="IPR050789">
    <property type="entry name" value="Diverse_Enzym_Activities"/>
</dbReference>
<feature type="signal peptide" evidence="1">
    <location>
        <begin position="1"/>
        <end position="26"/>
    </location>
</feature>
<feature type="chain" id="PRO_5015491008" description="Beta-lactamase-related domain-containing protein" evidence="1">
    <location>
        <begin position="27"/>
        <end position="358"/>
    </location>
</feature>
<dbReference type="Pfam" id="PF00144">
    <property type="entry name" value="Beta-lactamase"/>
    <property type="match status" value="1"/>
</dbReference>